<comment type="subcellular location">
    <subcellularLocation>
        <location evidence="1">Cell outer membrane</location>
    </subcellularLocation>
</comment>
<gene>
    <name evidence="9 14" type="primary">pal</name>
    <name evidence="14" type="ORF">ABUE30_08695</name>
</gene>
<reference evidence="14 15" key="1">
    <citation type="journal article" date="2013" name="Int. J. Syst. Evol. Microbiol.">
        <title>Celerinatantimonas yamalensis sp. nov., a cold-adapted diazotrophic bacterium from a cold permafrost brine.</title>
        <authorList>
            <person name="Shcherbakova V."/>
            <person name="Chuvilskaya N."/>
            <person name="Rivkina E."/>
            <person name="Demidov N."/>
            <person name="Uchaeva V."/>
            <person name="Suetin S."/>
            <person name="Suzina N."/>
            <person name="Gilichinsky D."/>
        </authorList>
    </citation>
    <scope>NUCLEOTIDE SEQUENCE [LARGE SCALE GENOMIC DNA]</scope>
    <source>
        <strain evidence="14 15">C7</strain>
    </source>
</reference>
<dbReference type="InterPro" id="IPR014169">
    <property type="entry name" value="Pal_lipo_C"/>
</dbReference>
<proteinExistence type="inferred from homology"/>
<evidence type="ECO:0000256" key="11">
    <source>
        <dbReference type="SAM" id="MobiDB-lite"/>
    </source>
</evidence>
<dbReference type="NCBIfam" id="TIGR02802">
    <property type="entry name" value="Pal_lipo"/>
    <property type="match status" value="1"/>
</dbReference>
<organism evidence="14 15">
    <name type="scientific">Celerinatantimonas yamalensis</name>
    <dbReference type="NCBI Taxonomy" id="559956"/>
    <lineage>
        <taxon>Bacteria</taxon>
        <taxon>Pseudomonadati</taxon>
        <taxon>Pseudomonadota</taxon>
        <taxon>Gammaproteobacteria</taxon>
        <taxon>Celerinatantimonadaceae</taxon>
        <taxon>Celerinatantimonas</taxon>
    </lineage>
</organism>
<dbReference type="Proteomes" id="UP001629953">
    <property type="component" value="Unassembled WGS sequence"/>
</dbReference>
<dbReference type="CDD" id="cd07185">
    <property type="entry name" value="OmpA_C-like"/>
    <property type="match status" value="1"/>
</dbReference>
<evidence type="ECO:0000256" key="12">
    <source>
        <dbReference type="SAM" id="SignalP"/>
    </source>
</evidence>
<comment type="subunit">
    <text evidence="9">The Tol-Pal system is composed of five core proteins: the inner membrane proteins TolA, TolQ and TolR, the periplasmic protein TolB and the outer membrane protein Pal. They form a network linking the inner and outer membranes and the peptidoglycan layer.</text>
</comment>
<keyword evidence="2 9" id="KW-0132">Cell division</keyword>
<evidence type="ECO:0000256" key="7">
    <source>
        <dbReference type="ARBA" id="ARBA00023288"/>
    </source>
</evidence>
<keyword evidence="7 14" id="KW-0449">Lipoprotein</keyword>
<keyword evidence="3 12" id="KW-0732">Signal</keyword>
<keyword evidence="15" id="KW-1185">Reference proteome</keyword>
<feature type="chain" id="PRO_5047150022" description="Peptidoglycan-associated protein" evidence="12">
    <location>
        <begin position="24"/>
        <end position="184"/>
    </location>
</feature>
<evidence type="ECO:0000256" key="9">
    <source>
        <dbReference type="HAMAP-Rule" id="MF_02204"/>
    </source>
</evidence>
<comment type="function">
    <text evidence="9">Part of the Tol-Pal system, which plays a role in outer membrane invagination during cell division and is important for maintaining outer membrane integrity.</text>
</comment>
<comment type="similarity">
    <text evidence="9">Belongs to the Pal lipoprotein family.</text>
</comment>
<feature type="compositionally biased region" description="Low complexity" evidence="11">
    <location>
        <begin position="27"/>
        <end position="40"/>
    </location>
</feature>
<dbReference type="PRINTS" id="PR01021">
    <property type="entry name" value="OMPADOMAIN"/>
</dbReference>
<evidence type="ECO:0000256" key="8">
    <source>
        <dbReference type="ARBA" id="ARBA00023306"/>
    </source>
</evidence>
<dbReference type="InterPro" id="IPR006664">
    <property type="entry name" value="OMP_bac"/>
</dbReference>
<feature type="region of interest" description="Disordered" evidence="11">
    <location>
        <begin position="27"/>
        <end position="51"/>
    </location>
</feature>
<keyword evidence="8 9" id="KW-0131">Cell cycle</keyword>
<dbReference type="PANTHER" id="PTHR30329:SF21">
    <property type="entry name" value="LIPOPROTEIN YIAD-RELATED"/>
    <property type="match status" value="1"/>
</dbReference>
<keyword evidence="5" id="KW-0564">Palmitate</keyword>
<keyword evidence="6" id="KW-0998">Cell outer membrane</keyword>
<dbReference type="RefSeq" id="WP_408623361.1">
    <property type="nucleotide sequence ID" value="NZ_JBEQCT010000003.1"/>
</dbReference>
<accession>A0ABW9G6E0</accession>
<protein>
    <recommendedName>
        <fullName evidence="9">Peptidoglycan-associated protein</fullName>
    </recommendedName>
</protein>
<evidence type="ECO:0000256" key="6">
    <source>
        <dbReference type="ARBA" id="ARBA00023237"/>
    </source>
</evidence>
<feature type="signal peptide" evidence="12">
    <location>
        <begin position="1"/>
        <end position="23"/>
    </location>
</feature>
<evidence type="ECO:0000256" key="5">
    <source>
        <dbReference type="ARBA" id="ARBA00023139"/>
    </source>
</evidence>
<sequence length="184" mass="19708">MQLNTYCKAIVIALTLGALTACSANHSGTSASGSQTAGTANGVNGQNGDGQTGVQVGAADQVLTPQEQQQKQLAELRQNQTIYFDFDKTTIKSQFIKLLEEHAAFLRNHPSIHVLIEGNTDERGTPAYNIALGERRAKAVAQYLESLGVSSDQISTISYGEEKPVDNTHTAAGMAKNRRAVLVY</sequence>
<dbReference type="SUPFAM" id="SSF103088">
    <property type="entry name" value="OmpA-like"/>
    <property type="match status" value="1"/>
</dbReference>
<evidence type="ECO:0000256" key="1">
    <source>
        <dbReference type="ARBA" id="ARBA00004442"/>
    </source>
</evidence>
<evidence type="ECO:0000256" key="3">
    <source>
        <dbReference type="ARBA" id="ARBA00022729"/>
    </source>
</evidence>
<evidence type="ECO:0000256" key="4">
    <source>
        <dbReference type="ARBA" id="ARBA00023136"/>
    </source>
</evidence>
<dbReference type="Pfam" id="PF00691">
    <property type="entry name" value="OmpA"/>
    <property type="match status" value="1"/>
</dbReference>
<dbReference type="InterPro" id="IPR039001">
    <property type="entry name" value="Pal"/>
</dbReference>
<feature type="domain" description="OmpA-like" evidence="13">
    <location>
        <begin position="71"/>
        <end position="184"/>
    </location>
</feature>
<keyword evidence="4 10" id="KW-0472">Membrane</keyword>
<evidence type="ECO:0000259" key="13">
    <source>
        <dbReference type="PROSITE" id="PS51123"/>
    </source>
</evidence>
<dbReference type="InterPro" id="IPR050330">
    <property type="entry name" value="Bact_OuterMem_StrucFunc"/>
</dbReference>
<dbReference type="InterPro" id="IPR006690">
    <property type="entry name" value="OMPA-like_CS"/>
</dbReference>
<dbReference type="EMBL" id="JBEQCT010000003">
    <property type="protein sequence ID" value="MFM2485143.1"/>
    <property type="molecule type" value="Genomic_DNA"/>
</dbReference>
<dbReference type="Gene3D" id="3.30.1330.60">
    <property type="entry name" value="OmpA-like domain"/>
    <property type="match status" value="1"/>
</dbReference>
<evidence type="ECO:0000256" key="10">
    <source>
        <dbReference type="PROSITE-ProRule" id="PRU00473"/>
    </source>
</evidence>
<dbReference type="InterPro" id="IPR036737">
    <property type="entry name" value="OmpA-like_sf"/>
</dbReference>
<evidence type="ECO:0000256" key="2">
    <source>
        <dbReference type="ARBA" id="ARBA00022618"/>
    </source>
</evidence>
<evidence type="ECO:0000313" key="14">
    <source>
        <dbReference type="EMBL" id="MFM2485143.1"/>
    </source>
</evidence>
<comment type="caution">
    <text evidence="14">The sequence shown here is derived from an EMBL/GenBank/DDBJ whole genome shotgun (WGS) entry which is preliminary data.</text>
</comment>
<dbReference type="PROSITE" id="PS51123">
    <property type="entry name" value="OMPA_2"/>
    <property type="match status" value="1"/>
</dbReference>
<dbReference type="HAMAP" id="MF_02204">
    <property type="entry name" value="Pal"/>
    <property type="match status" value="1"/>
</dbReference>
<dbReference type="PROSITE" id="PS01068">
    <property type="entry name" value="OMPA_1"/>
    <property type="match status" value="1"/>
</dbReference>
<evidence type="ECO:0000313" key="15">
    <source>
        <dbReference type="Proteomes" id="UP001629953"/>
    </source>
</evidence>
<name>A0ABW9G6E0_9GAMM</name>
<dbReference type="PANTHER" id="PTHR30329">
    <property type="entry name" value="STATOR ELEMENT OF FLAGELLAR MOTOR COMPLEX"/>
    <property type="match status" value="1"/>
</dbReference>
<dbReference type="InterPro" id="IPR006665">
    <property type="entry name" value="OmpA-like"/>
</dbReference>